<name>A0ABR8ESE9_NOSLI</name>
<dbReference type="RefSeq" id="WP_190901122.1">
    <property type="nucleotide sequence ID" value="NZ_JACJTE010000006.1"/>
</dbReference>
<organism evidence="1 2">
    <name type="scientific">Nostoc linckia FACHB-391</name>
    <dbReference type="NCBI Taxonomy" id="2692906"/>
    <lineage>
        <taxon>Bacteria</taxon>
        <taxon>Bacillati</taxon>
        <taxon>Cyanobacteriota</taxon>
        <taxon>Cyanophyceae</taxon>
        <taxon>Nostocales</taxon>
        <taxon>Nostocaceae</taxon>
        <taxon>Nostoc</taxon>
    </lineage>
</organism>
<sequence length="70" mass="7979">MQKPLTCDRQGFVIELNSILSQTLQKYRNSELSNYISDRRLTKSLDILEKAGYSGNTAIFMLAYCQKEAA</sequence>
<dbReference type="EMBL" id="JACJTE010000006">
    <property type="protein sequence ID" value="MBD2560489.1"/>
    <property type="molecule type" value="Genomic_DNA"/>
</dbReference>
<proteinExistence type="predicted"/>
<evidence type="ECO:0000313" key="1">
    <source>
        <dbReference type="EMBL" id="MBD2560489.1"/>
    </source>
</evidence>
<dbReference type="Proteomes" id="UP000604661">
    <property type="component" value="Unassembled WGS sequence"/>
</dbReference>
<protein>
    <submittedName>
        <fullName evidence="1">Uncharacterized protein</fullName>
    </submittedName>
</protein>
<reference evidence="1 2" key="1">
    <citation type="journal article" date="2020" name="ISME J.">
        <title>Comparative genomics reveals insights into cyanobacterial evolution and habitat adaptation.</title>
        <authorList>
            <person name="Chen M.Y."/>
            <person name="Teng W.K."/>
            <person name="Zhao L."/>
            <person name="Hu C.X."/>
            <person name="Zhou Y.K."/>
            <person name="Han B.P."/>
            <person name="Song L.R."/>
            <person name="Shu W.S."/>
        </authorList>
    </citation>
    <scope>NUCLEOTIDE SEQUENCE [LARGE SCALE GENOMIC DNA]</scope>
    <source>
        <strain evidence="1 2">FACHB-391</strain>
    </source>
</reference>
<comment type="caution">
    <text evidence="1">The sequence shown here is derived from an EMBL/GenBank/DDBJ whole genome shotgun (WGS) entry which is preliminary data.</text>
</comment>
<keyword evidence="2" id="KW-1185">Reference proteome</keyword>
<accession>A0ABR8ESE9</accession>
<gene>
    <name evidence="1" type="ORF">H6G95_07620</name>
</gene>
<evidence type="ECO:0000313" key="2">
    <source>
        <dbReference type="Proteomes" id="UP000604661"/>
    </source>
</evidence>